<dbReference type="PANTHER" id="PTHR47804">
    <property type="entry name" value="60S RIBOSOMAL PROTEIN L19"/>
    <property type="match status" value="1"/>
</dbReference>
<feature type="transmembrane region" description="Helical" evidence="5">
    <location>
        <begin position="799"/>
        <end position="821"/>
    </location>
</feature>
<feature type="transmembrane region" description="Helical" evidence="5">
    <location>
        <begin position="204"/>
        <end position="223"/>
    </location>
</feature>
<keyword evidence="2 5" id="KW-0812">Transmembrane</keyword>
<feature type="transmembrane region" description="Helical" evidence="5">
    <location>
        <begin position="229"/>
        <end position="248"/>
    </location>
</feature>
<evidence type="ECO:0000256" key="1">
    <source>
        <dbReference type="ARBA" id="ARBA00004141"/>
    </source>
</evidence>
<sequence length="1079" mass="121778">MSSSMPDPLFQDWAEDRELQRLESEIENAGDVERNELSSLERFEEEQQGHRNQNAQLLKSVADYAHQGILETLGAGALSPANSLAAIVKADLETTDGPIEPASHRRSSIGKPIGHVEEIVSSKPRSDSSVGGLWRHIVSLLTLTREQKILVRNAVILSAALVFPFFEQVRDLASGTGLLIPIYALILALRPLNDTCLGIEGQQFMSFVLMWPFVVAYAIFMVAVTAQNLTGFMILFGIGVLLIFLVGLTYPTCMLAILLQTITFSVQSLSVWKVYNLEPAARPFHEALLILGGATFGMAIPFCLHMFGALVIFPWSSIQSTHQILSNRYTTYGTLLRRLRPIFAKVAVETLDPSSESGEGDLDPELLRKLTEARQAEISSILLVQKWMGLTLLETRFHGRGDGLRYLERYDQGLTISRIAGAAADDLLNHQEERRNIGPAARKVDQAREKARFLEQEAQAEIETDVAEINQRRLERKRIPVLLYEINLLLELGAHRLSSLAGLPPSPKDAETQTKRTNTLALLEREQEALSRLATELEELMVTWMRRYLQTTALRTLASMERKNREACFHRTTLTSYVLELLRLVRAQEEAWTSLREETSRQREDDWRHEWSLTFPFQDDFLASYYSTTRAHFYVKDTRFRSRFENAYASFFTSGRWKMAFKFALGTSLLTLPGLLDPSYLLFSSVQLLNAVFAFQVILFKTQTGLVIERTAHRLLGVTLGYVVAGVIWELACIGSCAAIHQWIFYAAEIVALAFYLWAKAAYPQYGYVVFAAFRTIVSLAVVFSSSETPSTITVWREGGFILVSTLIGAAGALLLALFLWPTSGRSLIRATLSQSFHDFVLLFEQVLTERYEHPDTSEVLPQVAAFEHQIASTLHVDIALQLRSAQLESMQRLAFDVPHEDYVKAVQSTRRVWHSLWKLHHLGGVRMQALLQPQPQHGADLGLQPETARLFFSMHRWLTSAFSTAAARLGSQQKDSMPVLRPVAATPHLLREMLQDFLTRAFRDEAFYNCVLASQDLGFMANMLFMADSMQDISYALDDVFTFIEHFLQKPMYADRLRAAEQARFDVFASPSLEIHVE</sequence>
<comment type="caution">
    <text evidence="6">The sequence shown here is derived from an EMBL/GenBank/DDBJ whole genome shotgun (WGS) entry which is preliminary data.</text>
</comment>
<dbReference type="GO" id="GO:0016020">
    <property type="term" value="C:membrane"/>
    <property type="evidence" value="ECO:0007669"/>
    <property type="project" value="UniProtKB-SubCell"/>
</dbReference>
<evidence type="ECO:0000256" key="3">
    <source>
        <dbReference type="ARBA" id="ARBA00022989"/>
    </source>
</evidence>
<keyword evidence="3 5" id="KW-1133">Transmembrane helix</keyword>
<feature type="transmembrane region" description="Helical" evidence="5">
    <location>
        <begin position="738"/>
        <end position="759"/>
    </location>
</feature>
<dbReference type="PANTHER" id="PTHR47804:SF3">
    <property type="entry name" value="PROTEIN BRE4"/>
    <property type="match status" value="1"/>
</dbReference>
<feature type="transmembrane region" description="Helical" evidence="5">
    <location>
        <begin position="287"/>
        <end position="313"/>
    </location>
</feature>
<evidence type="ECO:0000256" key="2">
    <source>
        <dbReference type="ARBA" id="ARBA00022692"/>
    </source>
</evidence>
<name>A0A2R5G9P9_9STRA</name>
<dbReference type="InParanoid" id="A0A2R5G9P9"/>
<gene>
    <name evidence="6" type="ORF">FCC1311_032622</name>
</gene>
<keyword evidence="7" id="KW-1185">Reference proteome</keyword>
<evidence type="ECO:0000313" key="7">
    <source>
        <dbReference type="Proteomes" id="UP000241890"/>
    </source>
</evidence>
<dbReference type="InterPro" id="IPR052430">
    <property type="entry name" value="IVT-Associated"/>
</dbReference>
<accession>A0A2R5G9P9</accession>
<evidence type="ECO:0000256" key="4">
    <source>
        <dbReference type="ARBA" id="ARBA00023136"/>
    </source>
</evidence>
<evidence type="ECO:0000313" key="6">
    <source>
        <dbReference type="EMBL" id="GBG27039.1"/>
    </source>
</evidence>
<protein>
    <recommendedName>
        <fullName evidence="8">DUF2421 domain-containing protein</fullName>
    </recommendedName>
</protein>
<feature type="transmembrane region" description="Helical" evidence="5">
    <location>
        <begin position="766"/>
        <end position="787"/>
    </location>
</feature>
<comment type="subcellular location">
    <subcellularLocation>
        <location evidence="1">Membrane</location>
        <topology evidence="1">Multi-pass membrane protein</topology>
    </subcellularLocation>
</comment>
<feature type="transmembrane region" description="Helical" evidence="5">
    <location>
        <begin position="682"/>
        <end position="700"/>
    </location>
</feature>
<keyword evidence="4 5" id="KW-0472">Membrane</keyword>
<feature type="transmembrane region" description="Helical" evidence="5">
    <location>
        <begin position="172"/>
        <end position="192"/>
    </location>
</feature>
<dbReference type="AlphaFoldDB" id="A0A2R5G9P9"/>
<proteinExistence type="predicted"/>
<evidence type="ECO:0008006" key="8">
    <source>
        <dbReference type="Google" id="ProtNLM"/>
    </source>
</evidence>
<dbReference type="EMBL" id="BEYU01000027">
    <property type="protein sequence ID" value="GBG27039.1"/>
    <property type="molecule type" value="Genomic_DNA"/>
</dbReference>
<dbReference type="Proteomes" id="UP000241890">
    <property type="component" value="Unassembled WGS sequence"/>
</dbReference>
<reference evidence="6 7" key="1">
    <citation type="submission" date="2017-12" db="EMBL/GenBank/DDBJ databases">
        <title>Sequencing, de novo assembly and annotation of complete genome of a new Thraustochytrid species, strain FCC1311.</title>
        <authorList>
            <person name="Sedici K."/>
            <person name="Godart F."/>
            <person name="Aiese Cigliano R."/>
            <person name="Sanseverino W."/>
            <person name="Barakat M."/>
            <person name="Ortet P."/>
            <person name="Marechal E."/>
            <person name="Cagnac O."/>
            <person name="Amato A."/>
        </authorList>
    </citation>
    <scope>NUCLEOTIDE SEQUENCE [LARGE SCALE GENOMIC DNA]</scope>
</reference>
<evidence type="ECO:0000256" key="5">
    <source>
        <dbReference type="SAM" id="Phobius"/>
    </source>
</evidence>
<organism evidence="6 7">
    <name type="scientific">Hondaea fermentalgiana</name>
    <dbReference type="NCBI Taxonomy" id="2315210"/>
    <lineage>
        <taxon>Eukaryota</taxon>
        <taxon>Sar</taxon>
        <taxon>Stramenopiles</taxon>
        <taxon>Bigyra</taxon>
        <taxon>Labyrinthulomycetes</taxon>
        <taxon>Thraustochytrida</taxon>
        <taxon>Thraustochytriidae</taxon>
        <taxon>Hondaea</taxon>
    </lineage>
</organism>
<feature type="transmembrane region" description="Helical" evidence="5">
    <location>
        <begin position="712"/>
        <end position="732"/>
    </location>
</feature>